<reference evidence="15" key="1">
    <citation type="journal article" date="2014" name="Genome Biol. Evol.">
        <title>Pangenome evidence for extensive interdomain horizontal transfer affecting lineage core and shell genes in uncultured planktonic thaumarchaeota and euryarchaeota.</title>
        <authorList>
            <person name="Deschamps P."/>
            <person name="Zivanovic Y."/>
            <person name="Moreira D."/>
            <person name="Rodriguez-Valera F."/>
            <person name="Lopez-Garcia P."/>
        </authorList>
    </citation>
    <scope>NUCLEOTIDE SEQUENCE</scope>
</reference>
<dbReference type="GO" id="GO:0005737">
    <property type="term" value="C:cytoplasm"/>
    <property type="evidence" value="ECO:0007669"/>
    <property type="project" value="TreeGrafter"/>
</dbReference>
<dbReference type="FunFam" id="1.10.1040.10:FF:000017">
    <property type="entry name" value="2-dehydropantoate 2-reductase"/>
    <property type="match status" value="1"/>
</dbReference>
<dbReference type="InterPro" id="IPR013752">
    <property type="entry name" value="KPA_reductase"/>
</dbReference>
<evidence type="ECO:0000256" key="12">
    <source>
        <dbReference type="RuleBase" id="RU362068"/>
    </source>
</evidence>
<name>A0A075IEG1_9EURY</name>
<evidence type="ECO:0000256" key="6">
    <source>
        <dbReference type="ARBA" id="ARBA00022993"/>
    </source>
</evidence>
<evidence type="ECO:0000313" key="15">
    <source>
        <dbReference type="EMBL" id="AIF24538.1"/>
    </source>
</evidence>
<dbReference type="InterPro" id="IPR036291">
    <property type="entry name" value="NAD(P)-bd_dom_sf"/>
</dbReference>
<dbReference type="SUPFAM" id="SSF48179">
    <property type="entry name" value="6-phosphogluconate dehydrogenase C-terminal domain-like"/>
    <property type="match status" value="1"/>
</dbReference>
<comment type="similarity">
    <text evidence="2 12">Belongs to the ketopantoate reductase family.</text>
</comment>
<dbReference type="Pfam" id="PF08546">
    <property type="entry name" value="ApbA_C"/>
    <property type="match status" value="1"/>
</dbReference>
<dbReference type="Gene3D" id="1.10.1040.10">
    <property type="entry name" value="N-(1-d-carboxylethyl)-l-norvaline Dehydrogenase, domain 2"/>
    <property type="match status" value="1"/>
</dbReference>
<comment type="function">
    <text evidence="11">Catalyzes the NAD(P)H-dependent reduction of ketopantoate into pantoic acid.</text>
</comment>
<dbReference type="InterPro" id="IPR013328">
    <property type="entry name" value="6PGD_dom2"/>
</dbReference>
<dbReference type="GO" id="GO:0050661">
    <property type="term" value="F:NADP binding"/>
    <property type="evidence" value="ECO:0007669"/>
    <property type="project" value="TreeGrafter"/>
</dbReference>
<evidence type="ECO:0000256" key="5">
    <source>
        <dbReference type="ARBA" id="ARBA00022857"/>
    </source>
</evidence>
<feature type="domain" description="Ketopantoate reductase C-terminal" evidence="14">
    <location>
        <begin position="190"/>
        <end position="311"/>
    </location>
</feature>
<sequence length="317" mass="32837">MRIAVLGVGSIGGVVLGALCDTDADLVAVSRGGLAANLAEIGLILHTPEGTIEMIPPERFIVVDSEAGPVSGQVRGTCEAAIICGKAASTSVLAQLAEELLVDDGVAVSIQNGLGHSETLAHRLGREKVLGGSITHAAWRDSEETVHWVGRGSVRLGALDGGRPMGHAARLLNALEEAGLDAIWCEDVGRVVWRKLLLNVAINPVCAIAGVRNGALLEIPELWEQGLAAMSEAASVARASGVDLGDVDLADHLRKVAEATAENRCSMLQDVMAGRATEIDSLCGAVVERGEAVGIPTPANQALHALVKGIERSPEFS</sequence>
<evidence type="ECO:0000259" key="13">
    <source>
        <dbReference type="Pfam" id="PF02558"/>
    </source>
</evidence>
<dbReference type="NCBIfam" id="TIGR00745">
    <property type="entry name" value="apbA_panE"/>
    <property type="match status" value="1"/>
</dbReference>
<dbReference type="InterPro" id="IPR003710">
    <property type="entry name" value="ApbA"/>
</dbReference>
<evidence type="ECO:0000256" key="2">
    <source>
        <dbReference type="ARBA" id="ARBA00007870"/>
    </source>
</evidence>
<keyword evidence="5 12" id="KW-0521">NADP</keyword>
<dbReference type="EC" id="1.1.1.169" evidence="3 12"/>
<comment type="catalytic activity">
    <reaction evidence="9">
        <text>(R)-pantoate + NADP(+) = 2-dehydropantoate + NADPH + H(+)</text>
        <dbReference type="Rhea" id="RHEA:16233"/>
        <dbReference type="ChEBI" id="CHEBI:11561"/>
        <dbReference type="ChEBI" id="CHEBI:15378"/>
        <dbReference type="ChEBI" id="CHEBI:15980"/>
        <dbReference type="ChEBI" id="CHEBI:57783"/>
        <dbReference type="ChEBI" id="CHEBI:58349"/>
        <dbReference type="EC" id="1.1.1.169"/>
    </reaction>
    <physiologicalReaction direction="right-to-left" evidence="9">
        <dbReference type="Rhea" id="RHEA:16235"/>
    </physiologicalReaction>
</comment>
<dbReference type="GO" id="GO:0008677">
    <property type="term" value="F:2-dehydropantoate 2-reductase activity"/>
    <property type="evidence" value="ECO:0007669"/>
    <property type="project" value="UniProtKB-EC"/>
</dbReference>
<dbReference type="Gene3D" id="3.40.50.720">
    <property type="entry name" value="NAD(P)-binding Rossmann-like Domain"/>
    <property type="match status" value="1"/>
</dbReference>
<evidence type="ECO:0000259" key="14">
    <source>
        <dbReference type="Pfam" id="PF08546"/>
    </source>
</evidence>
<evidence type="ECO:0000256" key="10">
    <source>
        <dbReference type="ARBA" id="ARBA00048196"/>
    </source>
</evidence>
<dbReference type="GO" id="GO:0015937">
    <property type="term" value="P:coenzyme A biosynthetic process"/>
    <property type="evidence" value="ECO:0007669"/>
    <property type="project" value="UniProtKB-UniPathway"/>
</dbReference>
<evidence type="ECO:0000256" key="8">
    <source>
        <dbReference type="ARBA" id="ARBA00032024"/>
    </source>
</evidence>
<dbReference type="InterPro" id="IPR050838">
    <property type="entry name" value="Ketopantoate_reductase"/>
</dbReference>
<comment type="function">
    <text evidence="12">Catalyzes the NADPH-dependent reduction of ketopantoate into pantoic acid.</text>
</comment>
<proteinExistence type="inferred from homology"/>
<dbReference type="SUPFAM" id="SSF51735">
    <property type="entry name" value="NAD(P)-binding Rossmann-fold domains"/>
    <property type="match status" value="1"/>
</dbReference>
<dbReference type="InterPro" id="IPR013332">
    <property type="entry name" value="KPR_N"/>
</dbReference>
<evidence type="ECO:0000256" key="4">
    <source>
        <dbReference type="ARBA" id="ARBA00019465"/>
    </source>
</evidence>
<evidence type="ECO:0000256" key="11">
    <source>
        <dbReference type="ARBA" id="ARBA00056765"/>
    </source>
</evidence>
<evidence type="ECO:0000256" key="3">
    <source>
        <dbReference type="ARBA" id="ARBA00013014"/>
    </source>
</evidence>
<dbReference type="PANTHER" id="PTHR43765:SF2">
    <property type="entry name" value="2-DEHYDROPANTOATE 2-REDUCTASE"/>
    <property type="match status" value="1"/>
</dbReference>
<feature type="domain" description="Ketopantoate reductase N-terminal" evidence="13">
    <location>
        <begin position="3"/>
        <end position="160"/>
    </location>
</feature>
<protein>
    <recommendedName>
        <fullName evidence="4 12">2-dehydropantoate 2-reductase</fullName>
        <ecNumber evidence="3 12">1.1.1.169</ecNumber>
    </recommendedName>
    <alternativeName>
        <fullName evidence="8 12">Ketopantoate reductase</fullName>
    </alternativeName>
</protein>
<dbReference type="InterPro" id="IPR008927">
    <property type="entry name" value="6-PGluconate_DH-like_C_sf"/>
</dbReference>
<comment type="catalytic activity">
    <reaction evidence="10">
        <text>(R)-pantoate + NAD(+) = 2-dehydropantoate + NADH + H(+)</text>
        <dbReference type="Rhea" id="RHEA:61292"/>
        <dbReference type="ChEBI" id="CHEBI:11561"/>
        <dbReference type="ChEBI" id="CHEBI:15378"/>
        <dbReference type="ChEBI" id="CHEBI:15980"/>
        <dbReference type="ChEBI" id="CHEBI:57540"/>
        <dbReference type="ChEBI" id="CHEBI:57945"/>
    </reaction>
    <physiologicalReaction direction="right-to-left" evidence="10">
        <dbReference type="Rhea" id="RHEA:61294"/>
    </physiologicalReaction>
</comment>
<evidence type="ECO:0000256" key="7">
    <source>
        <dbReference type="ARBA" id="ARBA00023002"/>
    </source>
</evidence>
<dbReference type="Pfam" id="PF02558">
    <property type="entry name" value="ApbA"/>
    <property type="match status" value="1"/>
</dbReference>
<organism evidence="15">
    <name type="scientific">uncultured marine group II/III euryarchaeote SAT1000_33_B09</name>
    <dbReference type="NCBI Taxonomy" id="1456574"/>
    <lineage>
        <taxon>Archaea</taxon>
        <taxon>Methanobacteriati</taxon>
        <taxon>Methanobacteriota</taxon>
        <taxon>environmental samples</taxon>
    </lineage>
</organism>
<keyword evidence="7 12" id="KW-0560">Oxidoreductase</keyword>
<comment type="pathway">
    <text evidence="1 12">Cofactor biosynthesis; coenzyme A biosynthesis.</text>
</comment>
<keyword evidence="6 12" id="KW-0173">Coenzyme A biosynthesis</keyword>
<gene>
    <name evidence="15" type="primary">apbA</name>
    <name evidence="15" type="synonym">panE</name>
</gene>
<dbReference type="PANTHER" id="PTHR43765">
    <property type="entry name" value="2-DEHYDROPANTOATE 2-REDUCTASE-RELATED"/>
    <property type="match status" value="1"/>
</dbReference>
<dbReference type="GO" id="GO:0015940">
    <property type="term" value="P:pantothenate biosynthetic process"/>
    <property type="evidence" value="ECO:0007669"/>
    <property type="project" value="InterPro"/>
</dbReference>
<evidence type="ECO:0000256" key="9">
    <source>
        <dbReference type="ARBA" id="ARBA00047506"/>
    </source>
</evidence>
<dbReference type="EMBL" id="KF901263">
    <property type="protein sequence ID" value="AIF24538.1"/>
    <property type="molecule type" value="Genomic_DNA"/>
</dbReference>
<dbReference type="UniPathway" id="UPA00241"/>
<evidence type="ECO:0000256" key="1">
    <source>
        <dbReference type="ARBA" id="ARBA00004724"/>
    </source>
</evidence>
<accession>A0A075IEG1</accession>
<dbReference type="AlphaFoldDB" id="A0A075IEG1"/>